<dbReference type="AlphaFoldDB" id="A0A3B1DJR4"/>
<feature type="domain" description="Elongation factor P C-terminal" evidence="8">
    <location>
        <begin position="129"/>
        <end position="162"/>
    </location>
</feature>
<evidence type="ECO:0000256" key="3">
    <source>
        <dbReference type="ARBA" id="ARBA00009479"/>
    </source>
</evidence>
<dbReference type="Pfam" id="PF01132">
    <property type="entry name" value="EFP"/>
    <property type="match status" value="1"/>
</dbReference>
<dbReference type="PIRSF" id="PIRSF005901">
    <property type="entry name" value="EF-P"/>
    <property type="match status" value="1"/>
</dbReference>
<dbReference type="NCBIfam" id="TIGR00038">
    <property type="entry name" value="efp"/>
    <property type="match status" value="1"/>
</dbReference>
<dbReference type="InterPro" id="IPR014722">
    <property type="entry name" value="Rib_uL2_dom2"/>
</dbReference>
<dbReference type="GO" id="GO:0043043">
    <property type="term" value="P:peptide biosynthetic process"/>
    <property type="evidence" value="ECO:0007669"/>
    <property type="project" value="InterPro"/>
</dbReference>
<dbReference type="InterPro" id="IPR015365">
    <property type="entry name" value="Elong-fact-P_C"/>
</dbReference>
<dbReference type="SMART" id="SM00841">
    <property type="entry name" value="Elong-fact-P_C"/>
    <property type="match status" value="1"/>
</dbReference>
<dbReference type="SUPFAM" id="SSF50249">
    <property type="entry name" value="Nucleic acid-binding proteins"/>
    <property type="match status" value="2"/>
</dbReference>
<feature type="region of interest" description="Disordered" evidence="7">
    <location>
        <begin position="140"/>
        <end position="162"/>
    </location>
</feature>
<feature type="non-terminal residue" evidence="10">
    <location>
        <position position="162"/>
    </location>
</feature>
<evidence type="ECO:0000256" key="2">
    <source>
        <dbReference type="ARBA" id="ARBA00004815"/>
    </source>
</evidence>
<comment type="subcellular location">
    <subcellularLocation>
        <location evidence="1">Cytoplasm</location>
    </subcellularLocation>
</comment>
<dbReference type="SMART" id="SM01185">
    <property type="entry name" value="EFP"/>
    <property type="match status" value="1"/>
</dbReference>
<evidence type="ECO:0000256" key="7">
    <source>
        <dbReference type="SAM" id="MobiDB-lite"/>
    </source>
</evidence>
<dbReference type="InterPro" id="IPR020599">
    <property type="entry name" value="Transl_elong_fac_P/YeiP"/>
</dbReference>
<dbReference type="Pfam" id="PF09285">
    <property type="entry name" value="Elong-fact-P_C"/>
    <property type="match status" value="1"/>
</dbReference>
<evidence type="ECO:0000313" key="10">
    <source>
        <dbReference type="EMBL" id="VAX31925.1"/>
    </source>
</evidence>
<dbReference type="GO" id="GO:0003746">
    <property type="term" value="F:translation elongation factor activity"/>
    <property type="evidence" value="ECO:0007669"/>
    <property type="project" value="UniProtKB-KW"/>
</dbReference>
<comment type="pathway">
    <text evidence="2">Protein biosynthesis; polypeptide chain elongation.</text>
</comment>
<evidence type="ECO:0000256" key="6">
    <source>
        <dbReference type="ARBA" id="ARBA00022917"/>
    </source>
</evidence>
<sequence>MISTSDFKRGTKIEFRGEPYEILDFQHVKMGRGSAFVRTKMKGLRTGKIIEETFSSGDKVPKPELEEKEMQYLYKQDNLCYFMDTETYEQVPVTEEQLGDSLKYLKENMNVYILYYKGEAIAVELPNFVELKVAQTEPGFKGDTASGGSKPAILETGASVKV</sequence>
<evidence type="ECO:0000256" key="1">
    <source>
        <dbReference type="ARBA" id="ARBA00004496"/>
    </source>
</evidence>
<dbReference type="UniPathway" id="UPA00345"/>
<proteinExistence type="inferred from homology"/>
<evidence type="ECO:0000259" key="8">
    <source>
        <dbReference type="SMART" id="SM00841"/>
    </source>
</evidence>
<dbReference type="PANTHER" id="PTHR30053">
    <property type="entry name" value="ELONGATION FACTOR P"/>
    <property type="match status" value="1"/>
</dbReference>
<protein>
    <submittedName>
        <fullName evidence="10">Translation elongation factor P</fullName>
    </submittedName>
</protein>
<keyword evidence="6" id="KW-0648">Protein biosynthesis</keyword>
<dbReference type="InterPro" id="IPR011768">
    <property type="entry name" value="Transl_elongation_fac_P"/>
</dbReference>
<dbReference type="PANTHER" id="PTHR30053:SF12">
    <property type="entry name" value="ELONGATION FACTOR P (EF-P) FAMILY PROTEIN"/>
    <property type="match status" value="1"/>
</dbReference>
<dbReference type="InterPro" id="IPR001059">
    <property type="entry name" value="Transl_elong_P/YeiP_cen"/>
</dbReference>
<keyword evidence="4" id="KW-0963">Cytoplasm</keyword>
<dbReference type="Gene3D" id="2.30.30.30">
    <property type="match status" value="1"/>
</dbReference>
<dbReference type="NCBIfam" id="NF001810">
    <property type="entry name" value="PRK00529.1"/>
    <property type="match status" value="1"/>
</dbReference>
<dbReference type="Gene3D" id="2.40.50.140">
    <property type="entry name" value="Nucleic acid-binding proteins"/>
    <property type="match status" value="2"/>
</dbReference>
<dbReference type="FunFam" id="2.40.50.140:FF:000009">
    <property type="entry name" value="Elongation factor P"/>
    <property type="match status" value="1"/>
</dbReference>
<organism evidence="10">
    <name type="scientific">hydrothermal vent metagenome</name>
    <dbReference type="NCBI Taxonomy" id="652676"/>
    <lineage>
        <taxon>unclassified sequences</taxon>
        <taxon>metagenomes</taxon>
        <taxon>ecological metagenomes</taxon>
    </lineage>
</organism>
<dbReference type="FunFam" id="2.40.50.140:FF:000004">
    <property type="entry name" value="Elongation factor P"/>
    <property type="match status" value="1"/>
</dbReference>
<dbReference type="HAMAP" id="MF_00141">
    <property type="entry name" value="EF_P"/>
    <property type="match status" value="1"/>
</dbReference>
<dbReference type="GO" id="GO:0005829">
    <property type="term" value="C:cytosol"/>
    <property type="evidence" value="ECO:0007669"/>
    <property type="project" value="UniProtKB-ARBA"/>
</dbReference>
<dbReference type="InterPro" id="IPR013185">
    <property type="entry name" value="Transl_elong_KOW-like"/>
</dbReference>
<dbReference type="EMBL" id="UOGI01000126">
    <property type="protein sequence ID" value="VAX31925.1"/>
    <property type="molecule type" value="Genomic_DNA"/>
</dbReference>
<dbReference type="InterPro" id="IPR012340">
    <property type="entry name" value="NA-bd_OB-fold"/>
</dbReference>
<reference evidence="10" key="1">
    <citation type="submission" date="2018-06" db="EMBL/GenBank/DDBJ databases">
        <authorList>
            <person name="Zhirakovskaya E."/>
        </authorList>
    </citation>
    <scope>NUCLEOTIDE SEQUENCE</scope>
</reference>
<keyword evidence="5 10" id="KW-0251">Elongation factor</keyword>
<evidence type="ECO:0000259" key="9">
    <source>
        <dbReference type="SMART" id="SM01185"/>
    </source>
</evidence>
<dbReference type="SUPFAM" id="SSF50104">
    <property type="entry name" value="Translation proteins SH3-like domain"/>
    <property type="match status" value="1"/>
</dbReference>
<comment type="similarity">
    <text evidence="3">Belongs to the elongation factor P family.</text>
</comment>
<feature type="domain" description="Translation elongation factor P/YeiP central" evidence="9">
    <location>
        <begin position="67"/>
        <end position="121"/>
    </location>
</feature>
<dbReference type="InterPro" id="IPR008991">
    <property type="entry name" value="Translation_prot_SH3-like_sf"/>
</dbReference>
<accession>A0A3B1DJR4</accession>
<dbReference type="CDD" id="cd04470">
    <property type="entry name" value="S1_EF-P_repeat_1"/>
    <property type="match status" value="1"/>
</dbReference>
<dbReference type="Pfam" id="PF08207">
    <property type="entry name" value="EFP_N"/>
    <property type="match status" value="1"/>
</dbReference>
<gene>
    <name evidence="10" type="ORF">MNBD_NITROSPIRAE03-1870</name>
</gene>
<name>A0A3B1DJR4_9ZZZZ</name>
<evidence type="ECO:0000256" key="4">
    <source>
        <dbReference type="ARBA" id="ARBA00022490"/>
    </source>
</evidence>
<dbReference type="FunFam" id="2.30.30.30:FF:000003">
    <property type="entry name" value="Elongation factor P"/>
    <property type="match status" value="1"/>
</dbReference>
<evidence type="ECO:0000256" key="5">
    <source>
        <dbReference type="ARBA" id="ARBA00022768"/>
    </source>
</evidence>